<comment type="caution">
    <text evidence="2">The sequence shown here is derived from an EMBL/GenBank/DDBJ whole genome shotgun (WGS) entry which is preliminary data.</text>
</comment>
<feature type="signal peptide" evidence="1">
    <location>
        <begin position="1"/>
        <end position="30"/>
    </location>
</feature>
<dbReference type="EMBL" id="JAPYYP010000015">
    <property type="protein sequence ID" value="MDA5109239.1"/>
    <property type="molecule type" value="Genomic_DNA"/>
</dbReference>
<organism evidence="2 3">
    <name type="scientific">Brevibacillus thermoruber</name>
    <dbReference type="NCBI Taxonomy" id="33942"/>
    <lineage>
        <taxon>Bacteria</taxon>
        <taxon>Bacillati</taxon>
        <taxon>Bacillota</taxon>
        <taxon>Bacilli</taxon>
        <taxon>Bacillales</taxon>
        <taxon>Paenibacillaceae</taxon>
        <taxon>Brevibacillus</taxon>
    </lineage>
</organism>
<evidence type="ECO:0000313" key="2">
    <source>
        <dbReference type="EMBL" id="MDA5109239.1"/>
    </source>
</evidence>
<dbReference type="Proteomes" id="UP001151071">
    <property type="component" value="Unassembled WGS sequence"/>
</dbReference>
<dbReference type="InterPro" id="IPR025453">
    <property type="entry name" value="DUF4309"/>
</dbReference>
<feature type="chain" id="PRO_5040887539" evidence="1">
    <location>
        <begin position="31"/>
        <end position="198"/>
    </location>
</feature>
<dbReference type="RefSeq" id="WP_141669813.1">
    <property type="nucleotide sequence ID" value="NZ_JAPYYP010000015.1"/>
</dbReference>
<name>A0A9X3TRV4_9BACL</name>
<dbReference type="PROSITE" id="PS51257">
    <property type="entry name" value="PROKAR_LIPOPROTEIN"/>
    <property type="match status" value="1"/>
</dbReference>
<dbReference type="AlphaFoldDB" id="A0A9X3TRV4"/>
<reference evidence="2" key="1">
    <citation type="submission" date="2022-12" db="EMBL/GenBank/DDBJ databases">
        <title>Draft genome sequence of the thermophilic strain Brevibacillus thermoruber HT42, isolated from Los Humeros, Puebla, Mexico, with biotechnological potential.</title>
        <authorList>
            <person name="Lara Sanchez J."/>
            <person name="Solis Palacios R."/>
            <person name="Bustos Baena A.S."/>
            <person name="Ruz Baez A.E."/>
            <person name="Espinosa Luna G."/>
            <person name="Oliart Ros R.M."/>
        </authorList>
    </citation>
    <scope>NUCLEOTIDE SEQUENCE</scope>
    <source>
        <strain evidence="2">HT42</strain>
    </source>
</reference>
<keyword evidence="3" id="KW-1185">Reference proteome</keyword>
<evidence type="ECO:0000313" key="3">
    <source>
        <dbReference type="Proteomes" id="UP001151071"/>
    </source>
</evidence>
<gene>
    <name evidence="2" type="ORF">O3V59_12775</name>
</gene>
<sequence length="198" mass="21712">MSLRRMYRTFFCVGLLCSMVLFGCSTSSETAESGPINSVKSDTVKKVDSETVAGSSTNPVTSDMLEKAKNGQLNGVSIGLGATKKEVIEKLGKPARTGNDEYGFAMYYDGFSLGFEDYANSIDELNENSKVIVIYADPKIVNLTGKPFDIKEMLGTPSREVLDDTGNDTFILEYAGNDYLLKVVFDTNPVKYITLQEK</sequence>
<proteinExistence type="predicted"/>
<keyword evidence="1" id="KW-0732">Signal</keyword>
<dbReference type="Pfam" id="PF14172">
    <property type="entry name" value="DUF4309"/>
    <property type="match status" value="1"/>
</dbReference>
<protein>
    <submittedName>
        <fullName evidence="2">DUF4309 domain-containing protein</fullName>
    </submittedName>
</protein>
<evidence type="ECO:0000256" key="1">
    <source>
        <dbReference type="SAM" id="SignalP"/>
    </source>
</evidence>
<accession>A0A9X3TRV4</accession>